<evidence type="ECO:0000256" key="8">
    <source>
        <dbReference type="ARBA" id="ARBA00023136"/>
    </source>
</evidence>
<proteinExistence type="inferred from homology"/>
<feature type="transmembrane region" description="Helical" evidence="9">
    <location>
        <begin position="7"/>
        <end position="27"/>
    </location>
</feature>
<feature type="transmembrane region" description="Helical" evidence="9">
    <location>
        <begin position="367"/>
        <end position="388"/>
    </location>
</feature>
<evidence type="ECO:0000256" key="7">
    <source>
        <dbReference type="ARBA" id="ARBA00022989"/>
    </source>
</evidence>
<evidence type="ECO:0000256" key="9">
    <source>
        <dbReference type="RuleBase" id="RU362122"/>
    </source>
</evidence>
<comment type="subcellular location">
    <subcellularLocation>
        <location evidence="1 9">Cell membrane</location>
        <topology evidence="1 9">Multi-pass membrane protein</topology>
    </subcellularLocation>
</comment>
<keyword evidence="8 9" id="KW-0472">Membrane</keyword>
<dbReference type="PANTHER" id="PTHR30588:SF0">
    <property type="entry name" value="BRANCHED-CHAIN AMINO ACID PERMEASE BRNQ"/>
    <property type="match status" value="1"/>
</dbReference>
<feature type="transmembrane region" description="Helical" evidence="9">
    <location>
        <begin position="400"/>
        <end position="421"/>
    </location>
</feature>
<dbReference type="AlphaFoldDB" id="A0A2T0B1G6"/>
<keyword evidence="4" id="KW-1003">Cell membrane</keyword>
<keyword evidence="7 9" id="KW-1133">Transmembrane helix</keyword>
<evidence type="ECO:0000313" key="10">
    <source>
        <dbReference type="EMBL" id="PRR77641.1"/>
    </source>
</evidence>
<dbReference type="PANTHER" id="PTHR30588">
    <property type="entry name" value="BRANCHED-CHAIN AMINO ACID TRANSPORT SYSTEM 2 CARRIER PROTEIN"/>
    <property type="match status" value="1"/>
</dbReference>
<dbReference type="GO" id="GO:0015190">
    <property type="term" value="F:L-leucine transmembrane transporter activity"/>
    <property type="evidence" value="ECO:0007669"/>
    <property type="project" value="TreeGrafter"/>
</dbReference>
<feature type="transmembrane region" description="Helical" evidence="9">
    <location>
        <begin position="220"/>
        <end position="242"/>
    </location>
</feature>
<feature type="transmembrane region" description="Helical" evidence="9">
    <location>
        <begin position="187"/>
        <end position="208"/>
    </location>
</feature>
<comment type="caution">
    <text evidence="10">The sequence shown here is derived from an EMBL/GenBank/DDBJ whole genome shotgun (WGS) entry which is preliminary data.</text>
</comment>
<keyword evidence="11" id="KW-1185">Reference proteome</keyword>
<protein>
    <recommendedName>
        <fullName evidence="9">Branched-chain amino acid transport system carrier protein</fullName>
    </recommendedName>
</protein>
<feature type="transmembrane region" description="Helical" evidence="9">
    <location>
        <begin position="112"/>
        <end position="134"/>
    </location>
</feature>
<dbReference type="GO" id="GO:0015818">
    <property type="term" value="P:isoleucine transport"/>
    <property type="evidence" value="ECO:0007669"/>
    <property type="project" value="TreeGrafter"/>
</dbReference>
<dbReference type="GO" id="GO:0005304">
    <property type="term" value="F:L-valine transmembrane transporter activity"/>
    <property type="evidence" value="ECO:0007669"/>
    <property type="project" value="TreeGrafter"/>
</dbReference>
<feature type="transmembrane region" description="Helical" evidence="9">
    <location>
        <begin position="334"/>
        <end position="355"/>
    </location>
</feature>
<evidence type="ECO:0000256" key="5">
    <source>
        <dbReference type="ARBA" id="ARBA00022692"/>
    </source>
</evidence>
<dbReference type="Pfam" id="PF05525">
    <property type="entry name" value="Branch_AA_trans"/>
    <property type="match status" value="1"/>
</dbReference>
<feature type="transmembrane region" description="Helical" evidence="9">
    <location>
        <begin position="311"/>
        <end position="328"/>
    </location>
</feature>
<comment type="function">
    <text evidence="9">Component of the transport system for branched-chain amino acids.</text>
</comment>
<feature type="transmembrane region" description="Helical" evidence="9">
    <location>
        <begin position="39"/>
        <end position="66"/>
    </location>
</feature>
<dbReference type="NCBIfam" id="TIGR00796">
    <property type="entry name" value="livcs"/>
    <property type="match status" value="1"/>
</dbReference>
<organism evidence="10 11">
    <name type="scientific">Clostridium liquoris</name>
    <dbReference type="NCBI Taxonomy" id="1289519"/>
    <lineage>
        <taxon>Bacteria</taxon>
        <taxon>Bacillati</taxon>
        <taxon>Bacillota</taxon>
        <taxon>Clostridia</taxon>
        <taxon>Eubacteriales</taxon>
        <taxon>Clostridiaceae</taxon>
        <taxon>Clostridium</taxon>
    </lineage>
</organism>
<evidence type="ECO:0000256" key="4">
    <source>
        <dbReference type="ARBA" id="ARBA00022475"/>
    </source>
</evidence>
<keyword evidence="5 9" id="KW-0812">Transmembrane</keyword>
<keyword evidence="6 9" id="KW-0029">Amino-acid transport</keyword>
<feature type="transmembrane region" description="Helical" evidence="9">
    <location>
        <begin position="146"/>
        <end position="167"/>
    </location>
</feature>
<comment type="similarity">
    <text evidence="2 9">Belongs to the branched chain amino acid transporter family.</text>
</comment>
<dbReference type="EMBL" id="PVXO01000060">
    <property type="protein sequence ID" value="PRR77641.1"/>
    <property type="molecule type" value="Genomic_DNA"/>
</dbReference>
<dbReference type="OrthoDB" id="9783920at2"/>
<dbReference type="GO" id="GO:0015820">
    <property type="term" value="P:L-leucine transport"/>
    <property type="evidence" value="ECO:0007669"/>
    <property type="project" value="TreeGrafter"/>
</dbReference>
<evidence type="ECO:0000256" key="2">
    <source>
        <dbReference type="ARBA" id="ARBA00008540"/>
    </source>
</evidence>
<dbReference type="GO" id="GO:0005886">
    <property type="term" value="C:plasma membrane"/>
    <property type="evidence" value="ECO:0007669"/>
    <property type="project" value="UniProtKB-SubCell"/>
</dbReference>
<feature type="transmembrane region" description="Helical" evidence="9">
    <location>
        <begin position="78"/>
        <end position="100"/>
    </location>
</feature>
<evidence type="ECO:0000256" key="1">
    <source>
        <dbReference type="ARBA" id="ARBA00004651"/>
    </source>
</evidence>
<feature type="transmembrane region" description="Helical" evidence="9">
    <location>
        <begin position="274"/>
        <end position="299"/>
    </location>
</feature>
<dbReference type="InterPro" id="IPR004685">
    <property type="entry name" value="Brnchd-chn_aa_trnsp_Livcs"/>
</dbReference>
<evidence type="ECO:0000313" key="11">
    <source>
        <dbReference type="Proteomes" id="UP000239706"/>
    </source>
</evidence>
<keyword evidence="3 9" id="KW-0813">Transport</keyword>
<accession>A0A2T0B1G6</accession>
<dbReference type="Proteomes" id="UP000239706">
    <property type="component" value="Unassembled WGS sequence"/>
</dbReference>
<reference evidence="10 11" key="1">
    <citation type="submission" date="2018-03" db="EMBL/GenBank/DDBJ databases">
        <title>Genome sequence of Clostridium liquoris DSM 100320.</title>
        <authorList>
            <person name="Poehlein A."/>
            <person name="Daniel R."/>
        </authorList>
    </citation>
    <scope>NUCLEOTIDE SEQUENCE [LARGE SCALE GENOMIC DNA]</scope>
    <source>
        <strain evidence="10 11">DSM 100320</strain>
    </source>
</reference>
<evidence type="ECO:0000256" key="6">
    <source>
        <dbReference type="ARBA" id="ARBA00022970"/>
    </source>
</evidence>
<sequence length="434" mass="46164">MSKNLKNVLVTGFALFSIFFGAGNLIFPPTLGFISGDKWLWTAFGFLLVCISLPLLGIVSVALVGGRTEDLTNKVGKSFGTILCSVIMLSIGPLFCIPRTGATTFELGVQPLFGNASPILVSIIYFSITFIFAVNETSVVDKIGAILTPFLLVSLFIIIFKGIITPLGSPVNTGLENAFSKGFTEGYQTMDALGSIIMAQMVVGDLILKGYKTRKDQINMTIKAGIVSAICLGTVYGGLLYIGATSSGIFPKDTARTGLLISITQGLLGDWSKIIFGGAISIACLTTSIGLTATAANYFSKLSKERVSYKSLVLAICVFSCFISNYGVETIIKLAVPVLVTAYPVVIVLIITSLLSKYINKREIYAGAVYGALIVSIFSSLSSIGIKISFVENIINKLPFASQGFSWVLPALIGAVIGAVIQGTENRVQSTEHR</sequence>
<evidence type="ECO:0000256" key="3">
    <source>
        <dbReference type="ARBA" id="ARBA00022448"/>
    </source>
</evidence>
<dbReference type="GO" id="GO:0015188">
    <property type="term" value="F:L-isoleucine transmembrane transporter activity"/>
    <property type="evidence" value="ECO:0007669"/>
    <property type="project" value="TreeGrafter"/>
</dbReference>
<dbReference type="RefSeq" id="WP_106064265.1">
    <property type="nucleotide sequence ID" value="NZ_PVXO01000060.1"/>
</dbReference>
<gene>
    <name evidence="10" type="primary">brnQ_2</name>
    <name evidence="10" type="ORF">CLLI_22040</name>
</gene>
<name>A0A2T0B1G6_9CLOT</name>